<gene>
    <name evidence="2" type="ORF">AB4Y39_00015</name>
</gene>
<reference evidence="2" key="1">
    <citation type="submission" date="2024-07" db="EMBL/GenBank/DDBJ databases">
        <title>Identification and characteristics of a novel species of coltsfoot's symbiotic bacteria.</title>
        <authorList>
            <person name="Juszczyk A."/>
            <person name="Jasielczuk I."/>
            <person name="Gurgul A."/>
            <person name="Rogala M."/>
            <person name="Kowalczyk A."/>
            <person name="Szmatola T."/>
            <person name="Kosecka-Strojek M."/>
            <person name="Arent Z."/>
            <person name="Latowski D."/>
        </authorList>
    </citation>
    <scope>NUCLEOTIDE SEQUENCE</scope>
    <source>
        <strain evidence="2">Hg7Tf</strain>
        <plasmid evidence="2">pMerc</plasmid>
    </source>
</reference>
<dbReference type="RefSeq" id="WP_280043989.1">
    <property type="nucleotide sequence ID" value="NZ_CP162606.1"/>
</dbReference>
<accession>A0AB39HY01</accession>
<feature type="region of interest" description="Disordered" evidence="1">
    <location>
        <begin position="69"/>
        <end position="157"/>
    </location>
</feature>
<evidence type="ECO:0000256" key="1">
    <source>
        <dbReference type="SAM" id="MobiDB-lite"/>
    </source>
</evidence>
<feature type="compositionally biased region" description="Polar residues" evidence="1">
    <location>
        <begin position="71"/>
        <end position="87"/>
    </location>
</feature>
<dbReference type="AlphaFoldDB" id="A0AB39HY01"/>
<dbReference type="EMBL" id="CP162606">
    <property type="protein sequence ID" value="XDK34618.1"/>
    <property type="molecule type" value="Genomic_DNA"/>
</dbReference>
<proteinExistence type="predicted"/>
<organism evidence="2">
    <name type="scientific">Pseudomonas sp. Hg7Tf</name>
    <dbReference type="NCBI Taxonomy" id="3236988"/>
    <lineage>
        <taxon>Bacteria</taxon>
        <taxon>Pseudomonadati</taxon>
        <taxon>Pseudomonadota</taxon>
        <taxon>Gammaproteobacteria</taxon>
        <taxon>Pseudomonadales</taxon>
        <taxon>Pseudomonadaceae</taxon>
        <taxon>Pseudomonas</taxon>
    </lineage>
</organism>
<evidence type="ECO:0000313" key="2">
    <source>
        <dbReference type="EMBL" id="XDK34618.1"/>
    </source>
</evidence>
<name>A0AB39HY01_9PSED</name>
<geneLocation type="plasmid" evidence="2">
    <name>pMerc</name>
</geneLocation>
<keyword evidence="2" id="KW-0614">Plasmid</keyword>
<sequence>MAGKDIEAALLAVEPVTKAAKIRQVMPVIEKQLKAGVRRQAILDVLKAQGIEVSMDTLKSYLYRYRKAQRDNSTPVASPAPASQNAVPEQRTVEPARQVKPPVEGGVSYDTDQSQDADERPHVGPAELSRLMNPGDDQNASDLDRYESAARSRRKRT</sequence>
<evidence type="ECO:0008006" key="3">
    <source>
        <dbReference type="Google" id="ProtNLM"/>
    </source>
</evidence>
<protein>
    <recommendedName>
        <fullName evidence="3">TraD protein</fullName>
    </recommendedName>
</protein>